<keyword evidence="2" id="KW-1003">Cell membrane</keyword>
<dbReference type="InterPro" id="IPR002898">
    <property type="entry name" value="MotA_ExbB_proton_chnl"/>
</dbReference>
<reference evidence="9 10" key="1">
    <citation type="submission" date="2019-03" db="EMBL/GenBank/DDBJ databases">
        <title>Genomic Encyclopedia of Type Strains, Phase IV (KMG-IV): sequencing the most valuable type-strain genomes for metagenomic binning, comparative biology and taxonomic classification.</title>
        <authorList>
            <person name="Goeker M."/>
        </authorList>
    </citation>
    <scope>NUCLEOTIDE SEQUENCE [LARGE SCALE GENOMIC DNA]</scope>
    <source>
        <strain evidence="9 10">DSM 26377</strain>
    </source>
</reference>
<keyword evidence="4 7" id="KW-1133">Transmembrane helix</keyword>
<dbReference type="EMBL" id="SOBT01000010">
    <property type="protein sequence ID" value="TDU26754.1"/>
    <property type="molecule type" value="Genomic_DNA"/>
</dbReference>
<feature type="transmembrane region" description="Helical" evidence="7">
    <location>
        <begin position="21"/>
        <end position="41"/>
    </location>
</feature>
<comment type="subcellular location">
    <subcellularLocation>
        <location evidence="1">Cell membrane</location>
        <topology evidence="1">Multi-pass membrane protein</topology>
    </subcellularLocation>
    <subcellularLocation>
        <location evidence="6">Membrane</location>
        <topology evidence="6">Multi-pass membrane protein</topology>
    </subcellularLocation>
</comment>
<proteinExistence type="inferred from homology"/>
<keyword evidence="6" id="KW-0653">Protein transport</keyword>
<dbReference type="PROSITE" id="PS51257">
    <property type="entry name" value="PROKAR_LIPOPROTEIN"/>
    <property type="match status" value="1"/>
</dbReference>
<dbReference type="OrthoDB" id="8684834at2"/>
<dbReference type="RefSeq" id="WP_133882923.1">
    <property type="nucleotide sequence ID" value="NZ_MWIN01000007.1"/>
</dbReference>
<organism evidence="9 10">
    <name type="scientific">Panacagrimonas perspica</name>
    <dbReference type="NCBI Taxonomy" id="381431"/>
    <lineage>
        <taxon>Bacteria</taxon>
        <taxon>Pseudomonadati</taxon>
        <taxon>Pseudomonadota</taxon>
        <taxon>Gammaproteobacteria</taxon>
        <taxon>Nevskiales</taxon>
        <taxon>Nevskiaceae</taxon>
        <taxon>Panacagrimonas</taxon>
    </lineage>
</organism>
<name>A0A4R7NZF9_9GAMM</name>
<evidence type="ECO:0000256" key="5">
    <source>
        <dbReference type="ARBA" id="ARBA00023136"/>
    </source>
</evidence>
<feature type="transmembrane region" description="Helical" evidence="7">
    <location>
        <begin position="53"/>
        <end position="72"/>
    </location>
</feature>
<evidence type="ECO:0000256" key="4">
    <source>
        <dbReference type="ARBA" id="ARBA00022989"/>
    </source>
</evidence>
<dbReference type="AlphaFoldDB" id="A0A4R7NZF9"/>
<evidence type="ECO:0000259" key="8">
    <source>
        <dbReference type="Pfam" id="PF01618"/>
    </source>
</evidence>
<accession>A0A4R7NZF9</accession>
<feature type="transmembrane region" description="Helical" evidence="7">
    <location>
        <begin position="141"/>
        <end position="166"/>
    </location>
</feature>
<evidence type="ECO:0000256" key="3">
    <source>
        <dbReference type="ARBA" id="ARBA00022692"/>
    </source>
</evidence>
<dbReference type="GO" id="GO:0015031">
    <property type="term" value="P:protein transport"/>
    <property type="evidence" value="ECO:0007669"/>
    <property type="project" value="UniProtKB-KW"/>
</dbReference>
<dbReference type="Proteomes" id="UP000295341">
    <property type="component" value="Unassembled WGS sequence"/>
</dbReference>
<evidence type="ECO:0000313" key="10">
    <source>
        <dbReference type="Proteomes" id="UP000295341"/>
    </source>
</evidence>
<keyword evidence="5 7" id="KW-0472">Membrane</keyword>
<sequence length="241" mass="26004">MNRSRATLSAELLGEVEGSSFLYWFVLSAACVFGVHMSWTLGLLQQVLIADTTQISASIVLIYFGCMAYGGWRAYQLSSAHCGLDRMRAHFRSSGELPSASGRLEEWSHEYCSGLLEAAADRAALREVLEERARGAHEAGWFLSSMILKLGLLGTIVGFVFMLGAIDAIKTLTTADLPQMLGKMGAGMAISLYTTLVGLVANMALGLQNLMLDRSAERLVSGTMQFAEREMLPALAGNVAP</sequence>
<keyword evidence="10" id="KW-1185">Reference proteome</keyword>
<comment type="caution">
    <text evidence="9">The sequence shown here is derived from an EMBL/GenBank/DDBJ whole genome shotgun (WGS) entry which is preliminary data.</text>
</comment>
<dbReference type="GO" id="GO:0005886">
    <property type="term" value="C:plasma membrane"/>
    <property type="evidence" value="ECO:0007669"/>
    <property type="project" value="UniProtKB-SubCell"/>
</dbReference>
<gene>
    <name evidence="9" type="ORF">DFR24_3784</name>
</gene>
<evidence type="ECO:0000256" key="1">
    <source>
        <dbReference type="ARBA" id="ARBA00004651"/>
    </source>
</evidence>
<comment type="similarity">
    <text evidence="6">Belongs to the exbB/tolQ family.</text>
</comment>
<evidence type="ECO:0000256" key="7">
    <source>
        <dbReference type="SAM" id="Phobius"/>
    </source>
</evidence>
<evidence type="ECO:0000313" key="9">
    <source>
        <dbReference type="EMBL" id="TDU26754.1"/>
    </source>
</evidence>
<evidence type="ECO:0000256" key="6">
    <source>
        <dbReference type="RuleBase" id="RU004057"/>
    </source>
</evidence>
<keyword evidence="6" id="KW-0813">Transport</keyword>
<keyword evidence="3 7" id="KW-0812">Transmembrane</keyword>
<dbReference type="Pfam" id="PF01618">
    <property type="entry name" value="MotA_ExbB"/>
    <property type="match status" value="1"/>
</dbReference>
<feature type="transmembrane region" description="Helical" evidence="7">
    <location>
        <begin position="186"/>
        <end position="205"/>
    </location>
</feature>
<protein>
    <submittedName>
        <fullName evidence="9">MotA/TolQ/ExbB proton channel family protein</fullName>
    </submittedName>
</protein>
<evidence type="ECO:0000256" key="2">
    <source>
        <dbReference type="ARBA" id="ARBA00022475"/>
    </source>
</evidence>
<feature type="domain" description="MotA/TolQ/ExbB proton channel" evidence="8">
    <location>
        <begin position="146"/>
        <end position="219"/>
    </location>
</feature>